<evidence type="ECO:0000313" key="1">
    <source>
        <dbReference type="EMBL" id="KAH7670230.1"/>
    </source>
</evidence>
<reference evidence="2" key="1">
    <citation type="journal article" date="2022" name="Nat. Commun.">
        <title>Chromosome evolution and the genetic basis of agronomically important traits in greater yam.</title>
        <authorList>
            <person name="Bredeson J.V."/>
            <person name="Lyons J.B."/>
            <person name="Oniyinde I.O."/>
            <person name="Okereke N.R."/>
            <person name="Kolade O."/>
            <person name="Nnabue I."/>
            <person name="Nwadili C.O."/>
            <person name="Hribova E."/>
            <person name="Parker M."/>
            <person name="Nwogha J."/>
            <person name="Shu S."/>
            <person name="Carlson J."/>
            <person name="Kariba R."/>
            <person name="Muthemba S."/>
            <person name="Knop K."/>
            <person name="Barton G.J."/>
            <person name="Sherwood A.V."/>
            <person name="Lopez-Montes A."/>
            <person name="Asiedu R."/>
            <person name="Jamnadass R."/>
            <person name="Muchugi A."/>
            <person name="Goodstein D."/>
            <person name="Egesi C.N."/>
            <person name="Featherston J."/>
            <person name="Asfaw A."/>
            <person name="Simpson G.G."/>
            <person name="Dolezel J."/>
            <person name="Hendre P.S."/>
            <person name="Van Deynze A."/>
            <person name="Kumar P.L."/>
            <person name="Obidiegwu J.E."/>
            <person name="Bhattacharjee R."/>
            <person name="Rokhsar D.S."/>
        </authorList>
    </citation>
    <scope>NUCLEOTIDE SEQUENCE [LARGE SCALE GENOMIC DNA]</scope>
    <source>
        <strain evidence="2">cv. TDa95/00328</strain>
    </source>
</reference>
<dbReference type="EMBL" id="CM037020">
    <property type="protein sequence ID" value="KAH7670230.1"/>
    <property type="molecule type" value="Genomic_DNA"/>
</dbReference>
<comment type="caution">
    <text evidence="1">The sequence shown here is derived from an EMBL/GenBank/DDBJ whole genome shotgun (WGS) entry which is preliminary data.</text>
</comment>
<dbReference type="Proteomes" id="UP000827976">
    <property type="component" value="Chromosome 10"/>
</dbReference>
<gene>
    <name evidence="1" type="ORF">IHE45_10G012100</name>
</gene>
<proteinExistence type="predicted"/>
<evidence type="ECO:0000313" key="2">
    <source>
        <dbReference type="Proteomes" id="UP000827976"/>
    </source>
</evidence>
<name>A0ACB7V9F3_DIOAL</name>
<protein>
    <submittedName>
        <fullName evidence="1">Agglutinin domain-containing protein</fullName>
    </submittedName>
</protein>
<organism evidence="1 2">
    <name type="scientific">Dioscorea alata</name>
    <name type="common">Purple yam</name>
    <dbReference type="NCBI Taxonomy" id="55571"/>
    <lineage>
        <taxon>Eukaryota</taxon>
        <taxon>Viridiplantae</taxon>
        <taxon>Streptophyta</taxon>
        <taxon>Embryophyta</taxon>
        <taxon>Tracheophyta</taxon>
        <taxon>Spermatophyta</taxon>
        <taxon>Magnoliopsida</taxon>
        <taxon>Liliopsida</taxon>
        <taxon>Dioscoreales</taxon>
        <taxon>Dioscoreaceae</taxon>
        <taxon>Dioscorea</taxon>
    </lineage>
</organism>
<keyword evidence="2" id="KW-1185">Reference proteome</keyword>
<sequence length="479" mass="54293">MALVLPRFIVINFNHKDKKDDKRHYMGYINEEGKEYKGYLAFTETQAVSAYGKFEVETADRNGLVHIRSCQNNKYWVRTKENDNRGDLAWIAATAEKPENDQCKESCTLFKFIIEEAAIDTYRIVHIQSGCYLSSKRRPASNFARFVVANDKTCEENENGIFKLIDWDSLVILPKYLTFKGDNGQYLCLRQIEGHPYLQFSTDDIGDSTAVFENFTTEDGTICIKSTSNNQFWRLSPNWIWADSNENSNNNKDTLFHPIKVDYQTIGLLNLGNNHFCKSLTTEGKTNCLNADVPSVTKEAKLKVEEPVLTRNIYDVKYDMENSRVYGETVLALAKNSAINNTLQTSSLDVKLSYTNTKTSNWKTMLSLKLGMKATVDFSIPLIFDGKIEISGEVHSGVEWGETTTTTTVLEVVNKVVVAPMSKVTIFLIATHGKCDVPFTFMQKDTLYNGNTVTTEVQGGTYTGSNYYSIKFETEQEKI</sequence>
<accession>A0ACB7V9F3</accession>